<feature type="transmembrane region" description="Helical" evidence="1">
    <location>
        <begin position="277"/>
        <end position="298"/>
    </location>
</feature>
<dbReference type="AlphaFoldDB" id="A0A543JGC4"/>
<sequence length="332" mass="34841">MSEQHVGPPHGPSSTTAVARAIGIVMVAYSFLWGLWPDVHGELFDPVVEVREWFNRPVGLGEDFGPLGVMLLLLVSGYLGTSRDADVVHRLVRVYVPLVAGAVLAAALIALHVEVLPNRTGAVPVPTDVLWDLTLVAHLAPGAPAVLALGWVLTVELITVVTGALTKLHRHACWLVPAAQLAVVAALVPFTEGLWLSFLPVAVIGQLMGSRGRVPNAVVPGALGIAAWVIVAWAETRSDLVNGWWYPLAACYAVLLFALLLRVGTTHRAVLWLATRARWLLAATGTVGWAVLHVSAAAPFAVSAALATAATAGAAEAAHRVGTARALARVPA</sequence>
<protein>
    <submittedName>
        <fullName evidence="2">Uncharacterized protein</fullName>
    </submittedName>
</protein>
<keyword evidence="1" id="KW-0472">Membrane</keyword>
<dbReference type="OrthoDB" id="3699760at2"/>
<dbReference type="EMBL" id="VFPP01000001">
    <property type="protein sequence ID" value="TQM81885.1"/>
    <property type="molecule type" value="Genomic_DNA"/>
</dbReference>
<feature type="transmembrane region" description="Helical" evidence="1">
    <location>
        <begin position="94"/>
        <end position="113"/>
    </location>
</feature>
<keyword evidence="1" id="KW-0812">Transmembrane</keyword>
<organism evidence="2 3">
    <name type="scientific">Saccharothrix saharensis</name>
    <dbReference type="NCBI Taxonomy" id="571190"/>
    <lineage>
        <taxon>Bacteria</taxon>
        <taxon>Bacillati</taxon>
        <taxon>Actinomycetota</taxon>
        <taxon>Actinomycetes</taxon>
        <taxon>Pseudonocardiales</taxon>
        <taxon>Pseudonocardiaceae</taxon>
        <taxon>Saccharothrix</taxon>
    </lineage>
</organism>
<evidence type="ECO:0000313" key="3">
    <source>
        <dbReference type="Proteomes" id="UP000316628"/>
    </source>
</evidence>
<feature type="transmembrane region" description="Helical" evidence="1">
    <location>
        <begin position="194"/>
        <end position="210"/>
    </location>
</feature>
<reference evidence="2 3" key="1">
    <citation type="submission" date="2019-06" db="EMBL/GenBank/DDBJ databases">
        <title>Sequencing the genomes of 1000 actinobacteria strains.</title>
        <authorList>
            <person name="Klenk H.-P."/>
        </authorList>
    </citation>
    <scope>NUCLEOTIDE SEQUENCE [LARGE SCALE GENOMIC DNA]</scope>
    <source>
        <strain evidence="2 3">DSM 45456</strain>
    </source>
</reference>
<keyword evidence="1" id="KW-1133">Transmembrane helix</keyword>
<dbReference type="RefSeq" id="WP_141979785.1">
    <property type="nucleotide sequence ID" value="NZ_VFPP01000001.1"/>
</dbReference>
<feature type="transmembrane region" description="Helical" evidence="1">
    <location>
        <begin position="64"/>
        <end position="82"/>
    </location>
</feature>
<accession>A0A543JGC4</accession>
<gene>
    <name evidence="2" type="ORF">FHX81_4271</name>
</gene>
<feature type="transmembrane region" description="Helical" evidence="1">
    <location>
        <begin position="217"/>
        <end position="234"/>
    </location>
</feature>
<evidence type="ECO:0000256" key="1">
    <source>
        <dbReference type="SAM" id="Phobius"/>
    </source>
</evidence>
<feature type="transmembrane region" description="Helical" evidence="1">
    <location>
        <begin position="246"/>
        <end position="265"/>
    </location>
</feature>
<evidence type="ECO:0000313" key="2">
    <source>
        <dbReference type="EMBL" id="TQM81885.1"/>
    </source>
</evidence>
<feature type="transmembrane region" description="Helical" evidence="1">
    <location>
        <begin position="17"/>
        <end position="36"/>
    </location>
</feature>
<proteinExistence type="predicted"/>
<keyword evidence="3" id="KW-1185">Reference proteome</keyword>
<name>A0A543JGC4_9PSEU</name>
<dbReference type="Proteomes" id="UP000316628">
    <property type="component" value="Unassembled WGS sequence"/>
</dbReference>
<feature type="transmembrane region" description="Helical" evidence="1">
    <location>
        <begin position="172"/>
        <end position="188"/>
    </location>
</feature>
<feature type="transmembrane region" description="Helical" evidence="1">
    <location>
        <begin position="133"/>
        <end position="160"/>
    </location>
</feature>
<comment type="caution">
    <text evidence="2">The sequence shown here is derived from an EMBL/GenBank/DDBJ whole genome shotgun (WGS) entry which is preliminary data.</text>
</comment>